<gene>
    <name evidence="1" type="ORF">BaRGS_00038910</name>
</gene>
<accession>A0ABD0J4S5</accession>
<comment type="caution">
    <text evidence="1">The sequence shown here is derived from an EMBL/GenBank/DDBJ whole genome shotgun (WGS) entry which is preliminary data.</text>
</comment>
<feature type="non-terminal residue" evidence="1">
    <location>
        <position position="1"/>
    </location>
</feature>
<keyword evidence="2" id="KW-1185">Reference proteome</keyword>
<dbReference type="Proteomes" id="UP001519460">
    <property type="component" value="Unassembled WGS sequence"/>
</dbReference>
<proteinExistence type="predicted"/>
<evidence type="ECO:0000313" key="2">
    <source>
        <dbReference type="Proteomes" id="UP001519460"/>
    </source>
</evidence>
<reference evidence="1 2" key="1">
    <citation type="journal article" date="2023" name="Sci. Data">
        <title>Genome assembly of the Korean intertidal mud-creeper Batillaria attramentaria.</title>
        <authorList>
            <person name="Patra A.K."/>
            <person name="Ho P.T."/>
            <person name="Jun S."/>
            <person name="Lee S.J."/>
            <person name="Kim Y."/>
            <person name="Won Y.J."/>
        </authorList>
    </citation>
    <scope>NUCLEOTIDE SEQUENCE [LARGE SCALE GENOMIC DNA]</scope>
    <source>
        <strain evidence="1">Wonlab-2016</strain>
    </source>
</reference>
<name>A0ABD0J4S5_9CAEN</name>
<sequence length="193" mass="22092">NAKDAADHIASHVHDLDTSAPDAVKIVTGDLNYCSLKKVLPGYHQQVTCTTRGDRTLDHPRTGGRIVAPATVKIYSNNKPWVTKHIKEIINKMKKAFGENNKEQLKDIQKELKVEIRKGKKEYKRKIEQKFQTNDIRKVWEGMNLMGGRKTTKRSQVNSDSANYANDLNRFYARFDCHDFGREREDMKGDTSG</sequence>
<evidence type="ECO:0000313" key="1">
    <source>
        <dbReference type="EMBL" id="KAK7460352.1"/>
    </source>
</evidence>
<dbReference type="EMBL" id="JACVVK020000651">
    <property type="protein sequence ID" value="KAK7460352.1"/>
    <property type="molecule type" value="Genomic_DNA"/>
</dbReference>
<dbReference type="PANTHER" id="PTHR47510">
    <property type="entry name" value="REVERSE TRANSCRIPTASE DOMAIN-CONTAINING PROTEIN"/>
    <property type="match status" value="1"/>
</dbReference>
<organism evidence="1 2">
    <name type="scientific">Batillaria attramentaria</name>
    <dbReference type="NCBI Taxonomy" id="370345"/>
    <lineage>
        <taxon>Eukaryota</taxon>
        <taxon>Metazoa</taxon>
        <taxon>Spiralia</taxon>
        <taxon>Lophotrochozoa</taxon>
        <taxon>Mollusca</taxon>
        <taxon>Gastropoda</taxon>
        <taxon>Caenogastropoda</taxon>
        <taxon>Sorbeoconcha</taxon>
        <taxon>Cerithioidea</taxon>
        <taxon>Batillariidae</taxon>
        <taxon>Batillaria</taxon>
    </lineage>
</organism>
<protein>
    <submittedName>
        <fullName evidence="1">Uncharacterized protein</fullName>
    </submittedName>
</protein>
<dbReference type="PANTHER" id="PTHR47510:SF3">
    <property type="entry name" value="ENDO_EXONUCLEASE_PHOSPHATASE DOMAIN-CONTAINING PROTEIN"/>
    <property type="match status" value="1"/>
</dbReference>
<dbReference type="AlphaFoldDB" id="A0ABD0J4S5"/>